<reference evidence="3" key="1">
    <citation type="submission" date="2016-10" db="EMBL/GenBank/DDBJ databases">
        <authorList>
            <person name="Varghese N."/>
            <person name="Submissions S."/>
        </authorList>
    </citation>
    <scope>NUCLEOTIDE SEQUENCE [LARGE SCALE GENOMIC DNA]</scope>
    <source>
        <strain evidence="3">CGMCC 1.8975</strain>
    </source>
</reference>
<protein>
    <recommendedName>
        <fullName evidence="4">FG-GAP repeat-containing protein</fullName>
    </recommendedName>
</protein>
<feature type="chain" id="PRO_5011638878" description="FG-GAP repeat-containing protein" evidence="1">
    <location>
        <begin position="22"/>
        <end position="206"/>
    </location>
</feature>
<keyword evidence="3" id="KW-1185">Reference proteome</keyword>
<keyword evidence="1" id="KW-0732">Signal</keyword>
<accession>A0A1H3BZZ4</accession>
<dbReference type="SUPFAM" id="SSF69318">
    <property type="entry name" value="Integrin alpha N-terminal domain"/>
    <property type="match status" value="1"/>
</dbReference>
<dbReference type="AlphaFoldDB" id="A0A1H3BZZ4"/>
<dbReference type="PROSITE" id="PS51257">
    <property type="entry name" value="PROKAR_LIPOPROTEIN"/>
    <property type="match status" value="1"/>
</dbReference>
<evidence type="ECO:0000313" key="2">
    <source>
        <dbReference type="EMBL" id="SDX47371.1"/>
    </source>
</evidence>
<dbReference type="EMBL" id="FNOV01000001">
    <property type="protein sequence ID" value="SDX47371.1"/>
    <property type="molecule type" value="Genomic_DNA"/>
</dbReference>
<name>A0A1H3BZZ4_9BACT</name>
<evidence type="ECO:0000256" key="1">
    <source>
        <dbReference type="SAM" id="SignalP"/>
    </source>
</evidence>
<evidence type="ECO:0000313" key="3">
    <source>
        <dbReference type="Proteomes" id="UP000199249"/>
    </source>
</evidence>
<evidence type="ECO:0008006" key="4">
    <source>
        <dbReference type="Google" id="ProtNLM"/>
    </source>
</evidence>
<dbReference type="RefSeq" id="WP_092737501.1">
    <property type="nucleotide sequence ID" value="NZ_FNOV01000001.1"/>
</dbReference>
<dbReference type="InterPro" id="IPR028994">
    <property type="entry name" value="Integrin_alpha_N"/>
</dbReference>
<proteinExistence type="predicted"/>
<dbReference type="OrthoDB" id="877223at2"/>
<dbReference type="Proteomes" id="UP000199249">
    <property type="component" value="Unassembled WGS sequence"/>
</dbReference>
<sequence>MRISSFSCLLLAAGVASTALSACDSTRQVATTESSSSPLPSTPAIDEGDVTFNQEVTQGEYRFEVKTFGSDDSRVISIRSYRGSSLTTDPIRTSVMGAVTSVLAGDMNGNGKPELYVMTDNKKANGGLYGFEFTDRGYSPITMPGTPIGQAGMGYMGQDTYQISGSKLVRSFPITPADGTASTGNRTVEYTLDGSGKLVMGQSMDR</sequence>
<gene>
    <name evidence="2" type="ORF">SAMN04488069_101486</name>
</gene>
<feature type="signal peptide" evidence="1">
    <location>
        <begin position="1"/>
        <end position="21"/>
    </location>
</feature>
<organism evidence="2 3">
    <name type="scientific">Hymenobacter psychrophilus</name>
    <dbReference type="NCBI Taxonomy" id="651662"/>
    <lineage>
        <taxon>Bacteria</taxon>
        <taxon>Pseudomonadati</taxon>
        <taxon>Bacteroidota</taxon>
        <taxon>Cytophagia</taxon>
        <taxon>Cytophagales</taxon>
        <taxon>Hymenobacteraceae</taxon>
        <taxon>Hymenobacter</taxon>
    </lineage>
</organism>